<evidence type="ECO:0000256" key="1">
    <source>
        <dbReference type="ARBA" id="ARBA00008769"/>
    </source>
</evidence>
<dbReference type="InterPro" id="IPR038673">
    <property type="entry name" value="OprB_sf"/>
</dbReference>
<evidence type="ECO:0000256" key="2">
    <source>
        <dbReference type="RuleBase" id="RU363072"/>
    </source>
</evidence>
<dbReference type="InterPro" id="IPR052932">
    <property type="entry name" value="OprB_Porin"/>
</dbReference>
<dbReference type="PANTHER" id="PTHR37944:SF1">
    <property type="entry name" value="PORIN B"/>
    <property type="match status" value="1"/>
</dbReference>
<dbReference type="Pfam" id="PF04966">
    <property type="entry name" value="OprB"/>
    <property type="match status" value="1"/>
</dbReference>
<dbReference type="Proteomes" id="UP000539175">
    <property type="component" value="Unassembled WGS sequence"/>
</dbReference>
<dbReference type="Gene3D" id="2.40.160.180">
    <property type="entry name" value="Carbohydrate-selective porin OprB"/>
    <property type="match status" value="1"/>
</dbReference>
<name>A0A7X0EFT5_9PROT</name>
<gene>
    <name evidence="3" type="ORF">FHS74_004881</name>
</gene>
<dbReference type="AlphaFoldDB" id="A0A7X0EFT5"/>
<dbReference type="GO" id="GO:0015288">
    <property type="term" value="F:porin activity"/>
    <property type="evidence" value="ECO:0007669"/>
    <property type="project" value="InterPro"/>
</dbReference>
<dbReference type="InterPro" id="IPR007049">
    <property type="entry name" value="Carb-sel_porin_OprB"/>
</dbReference>
<evidence type="ECO:0000313" key="4">
    <source>
        <dbReference type="Proteomes" id="UP000539175"/>
    </source>
</evidence>
<dbReference type="GO" id="GO:0008643">
    <property type="term" value="P:carbohydrate transport"/>
    <property type="evidence" value="ECO:0007669"/>
    <property type="project" value="InterPro"/>
</dbReference>
<sequence>MRKPPMPQIAGLFLTVGLFLPLWGNAAESPDPAAPALGDRLARAGLSLALDYTGEAAANPSGGLRQGSAYAGQLHAGVDVDLDRVLGLDNTLLHAALTQRHGRNLAADAIGNNTSVQEVYGLQNLHLLALTLEKKLADGRVDVEAGRMVANAAFLNGSLYCHFQNNAICGNPVFVNHVSNYTSAPGSSWAGRVKADLTDAVYAHVGAYEVNPRDQAANGHGLHFSTAGATGAVVPFELGYAPGGRGSDHPGHYQVGGWYDSSTYADPLNDASGRPSVLTGQPGVTEKGRWGAFGRFDQVVWRSATAPERTLSVFGVAMTKLSGRAVEDRYFALGLVQTGLFEGREHDTLGFVITDQEFSDLTLARIAAARASVGSGVAAARREIMMELAYGVQITPDVRVSPNLQYIINPDVTNRPFTRDNPRDALVVGLKFTVDIADVLGLAPRGRR</sequence>
<dbReference type="RefSeq" id="WP_184806518.1">
    <property type="nucleotide sequence ID" value="NZ_JACIIZ010000016.1"/>
</dbReference>
<organism evidence="3 4">
    <name type="scientific">Nitrospirillum iridis</name>
    <dbReference type="NCBI Taxonomy" id="765888"/>
    <lineage>
        <taxon>Bacteria</taxon>
        <taxon>Pseudomonadati</taxon>
        <taxon>Pseudomonadota</taxon>
        <taxon>Alphaproteobacteria</taxon>
        <taxon>Rhodospirillales</taxon>
        <taxon>Azospirillaceae</taxon>
        <taxon>Nitrospirillum</taxon>
    </lineage>
</organism>
<dbReference type="GO" id="GO:0016020">
    <property type="term" value="C:membrane"/>
    <property type="evidence" value="ECO:0007669"/>
    <property type="project" value="InterPro"/>
</dbReference>
<reference evidence="3 4" key="1">
    <citation type="submission" date="2020-08" db="EMBL/GenBank/DDBJ databases">
        <title>Genomic Encyclopedia of Type Strains, Phase IV (KMG-IV): sequencing the most valuable type-strain genomes for metagenomic binning, comparative biology and taxonomic classification.</title>
        <authorList>
            <person name="Goeker M."/>
        </authorList>
    </citation>
    <scope>NUCLEOTIDE SEQUENCE [LARGE SCALE GENOMIC DNA]</scope>
    <source>
        <strain evidence="3 4">DSM 22198</strain>
    </source>
</reference>
<comment type="caution">
    <text evidence="3">The sequence shown here is derived from an EMBL/GenBank/DDBJ whole genome shotgun (WGS) entry which is preliminary data.</text>
</comment>
<evidence type="ECO:0000313" key="3">
    <source>
        <dbReference type="EMBL" id="MBB6254295.1"/>
    </source>
</evidence>
<dbReference type="PANTHER" id="PTHR37944">
    <property type="entry name" value="PORIN B"/>
    <property type="match status" value="1"/>
</dbReference>
<comment type="similarity">
    <text evidence="1 2">Belongs to the OprB family.</text>
</comment>
<accession>A0A7X0EFT5</accession>
<proteinExistence type="inferred from homology"/>
<protein>
    <submittedName>
        <fullName evidence="3">Porin</fullName>
    </submittedName>
</protein>
<dbReference type="EMBL" id="JACIIZ010000016">
    <property type="protein sequence ID" value="MBB6254295.1"/>
    <property type="molecule type" value="Genomic_DNA"/>
</dbReference>
<keyword evidence="4" id="KW-1185">Reference proteome</keyword>